<dbReference type="SUPFAM" id="SSF52540">
    <property type="entry name" value="P-loop containing nucleoside triphosphate hydrolases"/>
    <property type="match status" value="1"/>
</dbReference>
<reference evidence="2 3" key="1">
    <citation type="submission" date="2016-11" db="EMBL/GenBank/DDBJ databases">
        <authorList>
            <person name="Jaros S."/>
            <person name="Januszkiewicz K."/>
            <person name="Wedrychowicz H."/>
        </authorList>
    </citation>
    <scope>NUCLEOTIDE SEQUENCE [LARGE SCALE GENOMIC DNA]</scope>
    <source>
        <strain evidence="2 3">DSM 15212</strain>
    </source>
</reference>
<dbReference type="GO" id="GO:0008168">
    <property type="term" value="F:methyltransferase activity"/>
    <property type="evidence" value="ECO:0007669"/>
    <property type="project" value="UniProtKB-KW"/>
</dbReference>
<evidence type="ECO:0000259" key="1">
    <source>
        <dbReference type="SMART" id="SM00382"/>
    </source>
</evidence>
<dbReference type="GO" id="GO:0017111">
    <property type="term" value="F:ribonucleoside triphosphate phosphatase activity"/>
    <property type="evidence" value="ECO:0007669"/>
    <property type="project" value="InterPro"/>
</dbReference>
<dbReference type="PANTHER" id="PTHR43667:SF2">
    <property type="entry name" value="FATTY ACID C-METHYL TRANSFERASE"/>
    <property type="match status" value="1"/>
</dbReference>
<dbReference type="PANTHER" id="PTHR43667">
    <property type="entry name" value="CYCLOPROPANE-FATTY-ACYL-PHOSPHOLIPID SYNTHASE"/>
    <property type="match status" value="1"/>
</dbReference>
<dbReference type="STRING" id="1121301.SAMN02745912_00320"/>
<evidence type="ECO:0000313" key="3">
    <source>
        <dbReference type="Proteomes" id="UP000184465"/>
    </source>
</evidence>
<dbReference type="Proteomes" id="UP000184465">
    <property type="component" value="Unassembled WGS sequence"/>
</dbReference>
<proteinExistence type="predicted"/>
<keyword evidence="3" id="KW-1185">Reference proteome</keyword>
<accession>A0A1M6K8S0</accession>
<dbReference type="InterPro" id="IPR004948">
    <property type="entry name" value="Nuc-triphosphatase_THEP1"/>
</dbReference>
<sequence length="413" mass="48393">MKKYIMRYFKESKKRHLLITGSRRSGKTEILNAILKYTNSFGGIITYPVRDSKFFPRCVILEDINDSSERGIIAVRNEVCTALLPNIDGFERIGKRILNRYADSNVELIVIDEIGFLENNAEDYQNTVLSCMDKKRTILVLRNESTTFINKIINRKDVYMVDLDCCNKKMFRWTKKSIKWYLEAEKNTKFYKNVIENMEKDLKYVKTALDIGCGLGGISIELAKKDISVTALDISPLAVETLRKRAEQCKLNNVKIINDDFEKTTIKEKYDMVIGSYVMGLINYENFNKFLNLTNKYLVFILPIECIKNDFSIQELYKKINNDLISLNQKTHLDVIMILNKKGLKYKIKFFETKFNQPIDSIEGGLEFIKYYFSDAIDFEKEIIEWLREKIKVEHNRFYIPSLRKSAIIILKK</sequence>
<dbReference type="InterPro" id="IPR041698">
    <property type="entry name" value="Methyltransf_25"/>
</dbReference>
<keyword evidence="2" id="KW-0489">Methyltransferase</keyword>
<evidence type="ECO:0000313" key="2">
    <source>
        <dbReference type="EMBL" id="SHJ55325.1"/>
    </source>
</evidence>
<dbReference type="SUPFAM" id="SSF53335">
    <property type="entry name" value="S-adenosyl-L-methionine-dependent methyltransferases"/>
    <property type="match status" value="1"/>
</dbReference>
<dbReference type="InterPro" id="IPR003593">
    <property type="entry name" value="AAA+_ATPase"/>
</dbReference>
<dbReference type="EMBL" id="FRAG01000002">
    <property type="protein sequence ID" value="SHJ55325.1"/>
    <property type="molecule type" value="Genomic_DNA"/>
</dbReference>
<dbReference type="Gene3D" id="3.40.50.300">
    <property type="entry name" value="P-loop containing nucleotide triphosphate hydrolases"/>
    <property type="match status" value="1"/>
</dbReference>
<dbReference type="SMART" id="SM00382">
    <property type="entry name" value="AAA"/>
    <property type="match status" value="1"/>
</dbReference>
<dbReference type="RefSeq" id="WP_073146632.1">
    <property type="nucleotide sequence ID" value="NZ_FRAG01000002.1"/>
</dbReference>
<gene>
    <name evidence="2" type="ORF">SAMN02745912_00320</name>
</gene>
<dbReference type="GO" id="GO:0032259">
    <property type="term" value="P:methylation"/>
    <property type="evidence" value="ECO:0007669"/>
    <property type="project" value="UniProtKB-KW"/>
</dbReference>
<protein>
    <submittedName>
        <fullName evidence="2">Methyltransferase domain-containing protein</fullName>
    </submittedName>
</protein>
<dbReference type="InterPro" id="IPR027417">
    <property type="entry name" value="P-loop_NTPase"/>
</dbReference>
<name>A0A1M6K8S0_PARC5</name>
<dbReference type="Pfam" id="PF13649">
    <property type="entry name" value="Methyltransf_25"/>
    <property type="match status" value="1"/>
</dbReference>
<organism evidence="2 3">
    <name type="scientific">Paramaledivibacter caminithermalis (strain DSM 15212 / CIP 107654 / DViRD3)</name>
    <name type="common">Clostridium caminithermale</name>
    <dbReference type="NCBI Taxonomy" id="1121301"/>
    <lineage>
        <taxon>Bacteria</taxon>
        <taxon>Bacillati</taxon>
        <taxon>Bacillota</taxon>
        <taxon>Clostridia</taxon>
        <taxon>Peptostreptococcales</taxon>
        <taxon>Caminicellaceae</taxon>
        <taxon>Paramaledivibacter</taxon>
    </lineage>
</organism>
<dbReference type="Gene3D" id="3.40.50.150">
    <property type="entry name" value="Vaccinia Virus protein VP39"/>
    <property type="match status" value="1"/>
</dbReference>
<dbReference type="AlphaFoldDB" id="A0A1M6K8S0"/>
<feature type="domain" description="AAA+ ATPase" evidence="1">
    <location>
        <begin position="13"/>
        <end position="164"/>
    </location>
</feature>
<keyword evidence="2" id="KW-0808">Transferase</keyword>
<dbReference type="Pfam" id="PF03266">
    <property type="entry name" value="NTPase_1"/>
    <property type="match status" value="1"/>
</dbReference>
<dbReference type="InterPro" id="IPR029063">
    <property type="entry name" value="SAM-dependent_MTases_sf"/>
</dbReference>
<dbReference type="CDD" id="cd02440">
    <property type="entry name" value="AdoMet_MTases"/>
    <property type="match status" value="1"/>
</dbReference>
<dbReference type="InterPro" id="IPR050723">
    <property type="entry name" value="CFA/CMAS"/>
</dbReference>